<sequence length="472" mass="55406">MVLVVYFLACMSDIIEFKHFIDKQLTNYSIKHLNDQHDIYFQSLSNKTDNQILRFWNKWIWADKSDKFKISLLILNVFPKSSSEYEYLPVEDTNSSSLLKSDLEWLITPQETEKTLQDLFSQFYKPYVNIIVVTEDGFDDLEIFHFTKITDNSILFIEKKKEVGSIKRISIFLNMIRTCKWFDISVCKVGPSVVTRRNGSQIYQPGDFIKDACGIKQVIRVYSYRTGLLKHGEKYRYIFRTSPSFSIFKTYSTIFRCIKKKEKLVVTYQSRTNRIILVIHENPQIIDIYDGNELIHITNPTRIELFITNIRRLFKTFNFEYLMGLIDNYNSLFNFIIYFDRKIEKNQYLFRNLKISEAIHFIVFENIKKSGWRVDSIYQVGDTGDPFLFLTNGAKIVEGKKIKKPKASSDKIFLFLTHLKKSTKVYYEIKKTGEGIYLNIWNNSSKIKITIIASNALCNTSADSSPVISSIY</sequence>
<name>A0ABQ7I2S2_9MICR</name>
<reference evidence="1 2" key="1">
    <citation type="submission" date="2019-01" db="EMBL/GenBank/DDBJ databases">
        <title>Genomes sequencing and comparative genomics of infectious freshwater microsporidia, Cucumispora dikerogammari and Thelohania contejeani.</title>
        <authorList>
            <person name="Cormier A."/>
            <person name="Giraud I."/>
            <person name="Wattier R."/>
            <person name="Teixeira M."/>
            <person name="Grandjean F."/>
            <person name="Rigaud T."/>
            <person name="Cordaux R."/>
        </authorList>
    </citation>
    <scope>NUCLEOTIDE SEQUENCE [LARGE SCALE GENOMIC DNA]</scope>
    <source>
        <strain evidence="1">T1</strain>
        <tissue evidence="1">Spores</tissue>
    </source>
</reference>
<proteinExistence type="predicted"/>
<protein>
    <submittedName>
        <fullName evidence="1">Uncharacterized protein</fullName>
    </submittedName>
</protein>
<evidence type="ECO:0000313" key="2">
    <source>
        <dbReference type="Proteomes" id="UP001516464"/>
    </source>
</evidence>
<keyword evidence="2" id="KW-1185">Reference proteome</keyword>
<evidence type="ECO:0000313" key="1">
    <source>
        <dbReference type="EMBL" id="KAF7684686.1"/>
    </source>
</evidence>
<dbReference type="Proteomes" id="UP001516464">
    <property type="component" value="Unassembled WGS sequence"/>
</dbReference>
<organism evidence="1 2">
    <name type="scientific">Astathelohania contejeani</name>
    <dbReference type="NCBI Taxonomy" id="164912"/>
    <lineage>
        <taxon>Eukaryota</taxon>
        <taxon>Fungi</taxon>
        <taxon>Fungi incertae sedis</taxon>
        <taxon>Microsporidia</taxon>
        <taxon>Astathelohaniidae</taxon>
        <taxon>Astathelohania</taxon>
    </lineage>
</organism>
<gene>
    <name evidence="1" type="ORF">TCON_0132</name>
</gene>
<comment type="caution">
    <text evidence="1">The sequence shown here is derived from an EMBL/GenBank/DDBJ whole genome shotgun (WGS) entry which is preliminary data.</text>
</comment>
<accession>A0ABQ7I2S2</accession>
<dbReference type="EMBL" id="SBIQ01000004">
    <property type="protein sequence ID" value="KAF7684686.1"/>
    <property type="molecule type" value="Genomic_DNA"/>
</dbReference>